<accession>A0A921NPR3</accession>
<organism evidence="1 2">
    <name type="scientific">Profundibacterium mesophilum KAUST100406-0324</name>
    <dbReference type="NCBI Taxonomy" id="1037889"/>
    <lineage>
        <taxon>Bacteria</taxon>
        <taxon>Pseudomonadati</taxon>
        <taxon>Pseudomonadota</taxon>
        <taxon>Alphaproteobacteria</taxon>
        <taxon>Rhodobacterales</taxon>
        <taxon>Roseobacteraceae</taxon>
        <taxon>Profundibacterium</taxon>
    </lineage>
</organism>
<dbReference type="Proteomes" id="UP000698242">
    <property type="component" value="Unassembled WGS sequence"/>
</dbReference>
<dbReference type="EMBL" id="APKE01000036">
    <property type="protein sequence ID" value="KAF0674657.1"/>
    <property type="molecule type" value="Genomic_DNA"/>
</dbReference>
<evidence type="ECO:0000313" key="1">
    <source>
        <dbReference type="EMBL" id="KAF0674657.1"/>
    </source>
</evidence>
<dbReference type="AlphaFoldDB" id="A0A921NPR3"/>
<keyword evidence="2" id="KW-1185">Reference proteome</keyword>
<name>A0A921NPR3_9RHOB</name>
<dbReference type="RefSeq" id="WP_159966544.1">
    <property type="nucleotide sequence ID" value="NZ_APKE01000036.1"/>
</dbReference>
<reference evidence="1" key="1">
    <citation type="submission" date="2013-03" db="EMBL/GenBank/DDBJ databases">
        <title>Genome Sequence of the Profundibacterium mesophilum strain KAUST100406-0324T from Red Sea, a novel genus in the family Rhodobacteraceae.</title>
        <authorList>
            <person name="Essack M."/>
            <person name="Alam I."/>
            <person name="Lafi F."/>
            <person name="Alawi W."/>
            <person name="Kamanu F."/>
            <person name="Al-Suwailem A."/>
            <person name="Lee O.O."/>
            <person name="Xu Y."/>
            <person name="Bajic V."/>
            <person name="Qian P.-Y."/>
            <person name="Archer J."/>
        </authorList>
    </citation>
    <scope>NUCLEOTIDE SEQUENCE</scope>
    <source>
        <strain evidence="1">KAUST100406-0324</strain>
    </source>
</reference>
<dbReference type="OrthoDB" id="7815691at2"/>
<gene>
    <name evidence="1" type="ORF">PMES_03039</name>
</gene>
<sequence>MQSSECLAYFLDAEDLGDVLVGWPREIDLALCLDDSGRCELVVFHRAESGTILLRVAQVLGRAFGTFCVTPEVEGHPTRRMLFSEEQDMMGIIRGAPRLAEIAEDYLINYRFAVEEGLDTDLMTTGARIPAEGLVDEPEGAMPQAAVPDTPTGEPAAASRPQAVTLRAAIELQGERLHMTIGDAHEFVEHHRIAGAAVDVPEEGPAFTIVADALSAWDRDAAALVDLPASALPGDVIERLEMADHALVDIGAGGIAVTPVMPVGAEIPPAGRPRRGATPLRLAMGGLLAIGLISGSVVTAYQAAGPTADLPGTRAAQVAAASDVALELIGTFAHADERE</sequence>
<proteinExistence type="predicted"/>
<comment type="caution">
    <text evidence="1">The sequence shown here is derived from an EMBL/GenBank/DDBJ whole genome shotgun (WGS) entry which is preliminary data.</text>
</comment>
<evidence type="ECO:0000313" key="2">
    <source>
        <dbReference type="Proteomes" id="UP000698242"/>
    </source>
</evidence>
<protein>
    <submittedName>
        <fullName evidence="1">Uncharacterized protein</fullName>
    </submittedName>
</protein>